<dbReference type="InterPro" id="IPR009057">
    <property type="entry name" value="Homeodomain-like_sf"/>
</dbReference>
<dbReference type="SMART" id="SM00342">
    <property type="entry name" value="HTH_ARAC"/>
    <property type="match status" value="1"/>
</dbReference>
<dbReference type="Gene3D" id="1.10.10.60">
    <property type="entry name" value="Homeodomain-like"/>
    <property type="match status" value="1"/>
</dbReference>
<keyword evidence="2" id="KW-0238">DNA-binding</keyword>
<accession>A0ABS5VHI4</accession>
<evidence type="ECO:0000256" key="3">
    <source>
        <dbReference type="ARBA" id="ARBA00023163"/>
    </source>
</evidence>
<protein>
    <submittedName>
        <fullName evidence="5">AraC family transcriptional regulator</fullName>
    </submittedName>
</protein>
<evidence type="ECO:0000259" key="4">
    <source>
        <dbReference type="PROSITE" id="PS01124"/>
    </source>
</evidence>
<dbReference type="Pfam" id="PF12833">
    <property type="entry name" value="HTH_18"/>
    <property type="match status" value="1"/>
</dbReference>
<feature type="domain" description="HTH araC/xylS-type" evidence="4">
    <location>
        <begin position="221"/>
        <end position="323"/>
    </location>
</feature>
<dbReference type="PANTHER" id="PTHR46796:SF12">
    <property type="entry name" value="HTH-TYPE DNA-BINDING TRANSCRIPTIONAL ACTIVATOR EUTR"/>
    <property type="match status" value="1"/>
</dbReference>
<dbReference type="PANTHER" id="PTHR46796">
    <property type="entry name" value="HTH-TYPE TRANSCRIPTIONAL ACTIVATOR RHAS-RELATED"/>
    <property type="match status" value="1"/>
</dbReference>
<keyword evidence="1" id="KW-0805">Transcription regulation</keyword>
<dbReference type="Proteomes" id="UP001519641">
    <property type="component" value="Unassembled WGS sequence"/>
</dbReference>
<reference evidence="5 6" key="1">
    <citation type="submission" date="2021-05" db="EMBL/GenBank/DDBJ databases">
        <title>Whole genome sequence of Curtobacterium flaccumfaciens pv. flaccumfaciens strain CFBP 8819.</title>
        <authorList>
            <person name="Osdaghi E."/>
            <person name="Taghouti G."/>
            <person name="Portier P."/>
            <person name="Fazliarab A."/>
            <person name="Taghavi S.M."/>
            <person name="Briand M."/>
            <person name="Le-Saux M."/>
            <person name="Jacques M.-A."/>
        </authorList>
    </citation>
    <scope>NUCLEOTIDE SEQUENCE [LARGE SCALE GENOMIC DNA]</scope>
    <source>
        <strain evidence="5 6">CFBP 8819</strain>
    </source>
</reference>
<evidence type="ECO:0000256" key="2">
    <source>
        <dbReference type="ARBA" id="ARBA00023125"/>
    </source>
</evidence>
<evidence type="ECO:0000256" key="1">
    <source>
        <dbReference type="ARBA" id="ARBA00023015"/>
    </source>
</evidence>
<dbReference type="InterPro" id="IPR050204">
    <property type="entry name" value="AraC_XylS_family_regulators"/>
</dbReference>
<dbReference type="RefSeq" id="WP_164941295.1">
    <property type="nucleotide sequence ID" value="NZ_JAHEWO010000023.1"/>
</dbReference>
<dbReference type="PROSITE" id="PS01124">
    <property type="entry name" value="HTH_ARAC_FAMILY_2"/>
    <property type="match status" value="1"/>
</dbReference>
<comment type="caution">
    <text evidence="5">The sequence shown here is derived from an EMBL/GenBank/DDBJ whole genome shotgun (WGS) entry which is preliminary data.</text>
</comment>
<evidence type="ECO:0000313" key="5">
    <source>
        <dbReference type="EMBL" id="MBT1588961.1"/>
    </source>
</evidence>
<sequence>MTEDCTSSALLQPLVAVSGRDTDTAIASLAGMYAGKTWYSRPVDQDYWYKYVAVGDEQLSIRRSQMHGYLRGDVAVEGEIVVQWLEQGSARVDIGRDEIQMRPGVPTMFPVERRFEMEYEDWDQRLVHLSRDLVLDVASEGYVVDGSLAFQSAAAQDDASAIARWRGAVTDAMRVLRGSGVSSLPWHEAQRDVARALLQLYPLQANRFPIGSTRTSSRRLRTAIEYIQTHAQEPLTVVDIARACDLSVRGVQETFQRSLGTTPMGYLRDTRLRRTHEELQAAVQHDGVFVAAVAERWGFHHMGRFSASYIAEFGEYPRQTLRAARARVR</sequence>
<proteinExistence type="predicted"/>
<organism evidence="5 6">
    <name type="scientific">Curtobacterium aurantiacum</name>
    <dbReference type="NCBI Taxonomy" id="3236919"/>
    <lineage>
        <taxon>Bacteria</taxon>
        <taxon>Bacillati</taxon>
        <taxon>Actinomycetota</taxon>
        <taxon>Actinomycetes</taxon>
        <taxon>Micrococcales</taxon>
        <taxon>Microbacteriaceae</taxon>
        <taxon>Curtobacterium</taxon>
    </lineage>
</organism>
<keyword evidence="6" id="KW-1185">Reference proteome</keyword>
<keyword evidence="3" id="KW-0804">Transcription</keyword>
<gene>
    <name evidence="5" type="ORF">KK097_14185</name>
</gene>
<dbReference type="InterPro" id="IPR018060">
    <property type="entry name" value="HTH_AraC"/>
</dbReference>
<evidence type="ECO:0000313" key="6">
    <source>
        <dbReference type="Proteomes" id="UP001519641"/>
    </source>
</evidence>
<dbReference type="EMBL" id="JAHEWS010000024">
    <property type="protein sequence ID" value="MBT1588961.1"/>
    <property type="molecule type" value="Genomic_DNA"/>
</dbReference>
<name>A0ABS5VHI4_9MICO</name>
<dbReference type="SUPFAM" id="SSF46689">
    <property type="entry name" value="Homeodomain-like"/>
    <property type="match status" value="1"/>
</dbReference>